<dbReference type="InterPro" id="IPR000618">
    <property type="entry name" value="Insect_cuticle"/>
</dbReference>
<dbReference type="PROSITE" id="PS00233">
    <property type="entry name" value="CHIT_BIND_RR_1"/>
    <property type="match status" value="1"/>
</dbReference>
<dbReference type="InterPro" id="IPR031311">
    <property type="entry name" value="CHIT_BIND_RR_consensus"/>
</dbReference>
<feature type="region of interest" description="Disordered" evidence="3">
    <location>
        <begin position="191"/>
        <end position="262"/>
    </location>
</feature>
<evidence type="ECO:0000256" key="3">
    <source>
        <dbReference type="SAM" id="MobiDB-lite"/>
    </source>
</evidence>
<evidence type="ECO:0000256" key="2">
    <source>
        <dbReference type="PROSITE-ProRule" id="PRU00497"/>
    </source>
</evidence>
<dbReference type="OrthoDB" id="7394989at2759"/>
<dbReference type="AlphaFoldDB" id="A0A1V9Y3R1"/>
<dbReference type="Pfam" id="PF00379">
    <property type="entry name" value="Chitin_bind_4"/>
    <property type="match status" value="1"/>
</dbReference>
<dbReference type="PROSITE" id="PS51155">
    <property type="entry name" value="CHIT_BIND_RR_2"/>
    <property type="match status" value="1"/>
</dbReference>
<dbReference type="Proteomes" id="UP000192247">
    <property type="component" value="Unassembled WGS sequence"/>
</dbReference>
<keyword evidence="1 2" id="KW-0193">Cuticle</keyword>
<evidence type="ECO:0000313" key="5">
    <source>
        <dbReference type="Proteomes" id="UP000192247"/>
    </source>
</evidence>
<evidence type="ECO:0000256" key="1">
    <source>
        <dbReference type="ARBA" id="ARBA00022460"/>
    </source>
</evidence>
<comment type="caution">
    <text evidence="4">The sequence shown here is derived from an EMBL/GenBank/DDBJ whole genome shotgun (WGS) entry which is preliminary data.</text>
</comment>
<evidence type="ECO:0008006" key="6">
    <source>
        <dbReference type="Google" id="ProtNLM"/>
    </source>
</evidence>
<organism evidence="4 5">
    <name type="scientific">Tropilaelaps mercedesae</name>
    <dbReference type="NCBI Taxonomy" id="418985"/>
    <lineage>
        <taxon>Eukaryota</taxon>
        <taxon>Metazoa</taxon>
        <taxon>Ecdysozoa</taxon>
        <taxon>Arthropoda</taxon>
        <taxon>Chelicerata</taxon>
        <taxon>Arachnida</taxon>
        <taxon>Acari</taxon>
        <taxon>Parasitiformes</taxon>
        <taxon>Mesostigmata</taxon>
        <taxon>Gamasina</taxon>
        <taxon>Dermanyssoidea</taxon>
        <taxon>Laelapidae</taxon>
        <taxon>Tropilaelaps</taxon>
    </lineage>
</organism>
<sequence>MAVWPSAPSPQSIGMHYRPYVEVLMFLQNPRLKQLEAKPTRLVGREGAALHTQWMGRLRVNFITILSLLAAAHCDHIDVHGGSSKSHHHQNDLGEYKFGYDIKDGYGNINGRHEKGSHGQVVGSYYLGQVDGRHRIVEYVADKLGFRATIKTNEPGTKTSEPAFAPINSDFGKTIPSGSIRVAGHEHHDIGHEHHDIGHEHHDTGHEHPDTGHEHPDTGHEEALGGHEVAHETPAYEHSHGEPVDSHHQAAEPAYHGHDHQEAYGASSPVYTLQSYKFDHHLPFQSSQKLNGGYRPYKY</sequence>
<reference evidence="4 5" key="1">
    <citation type="journal article" date="2017" name="Gigascience">
        <title>Draft genome of the honey bee ectoparasitic mite, Tropilaelaps mercedesae, is shaped by the parasitic life history.</title>
        <authorList>
            <person name="Dong X."/>
            <person name="Armstrong S.D."/>
            <person name="Xia D."/>
            <person name="Makepeace B.L."/>
            <person name="Darby A.C."/>
            <person name="Kadowaki T."/>
        </authorList>
    </citation>
    <scope>NUCLEOTIDE SEQUENCE [LARGE SCALE GENOMIC DNA]</scope>
    <source>
        <strain evidence="4">Wuxi-XJTLU</strain>
    </source>
</reference>
<dbReference type="GO" id="GO:0062129">
    <property type="term" value="C:chitin-based extracellular matrix"/>
    <property type="evidence" value="ECO:0007669"/>
    <property type="project" value="TreeGrafter"/>
</dbReference>
<dbReference type="PANTHER" id="PTHR10380">
    <property type="entry name" value="CUTICLE PROTEIN"/>
    <property type="match status" value="1"/>
</dbReference>
<evidence type="ECO:0000313" key="4">
    <source>
        <dbReference type="EMBL" id="OQR80345.1"/>
    </source>
</evidence>
<gene>
    <name evidence="4" type="ORF">BIW11_05121</name>
</gene>
<dbReference type="InterPro" id="IPR050468">
    <property type="entry name" value="Cuticle_Struct_Prot"/>
</dbReference>
<name>A0A1V9Y3R1_9ACAR</name>
<dbReference type="PRINTS" id="PR00947">
    <property type="entry name" value="CUTICLE"/>
</dbReference>
<keyword evidence="5" id="KW-1185">Reference proteome</keyword>
<dbReference type="InParanoid" id="A0A1V9Y3R1"/>
<proteinExistence type="predicted"/>
<protein>
    <recommendedName>
        <fullName evidence="6">Adult-specific rigid cuticular protein 15.7-like</fullName>
    </recommendedName>
</protein>
<dbReference type="EMBL" id="MNPL01000095">
    <property type="protein sequence ID" value="OQR80345.1"/>
    <property type="molecule type" value="Genomic_DNA"/>
</dbReference>
<accession>A0A1V9Y3R1</accession>
<dbReference type="GO" id="GO:0008010">
    <property type="term" value="F:structural constituent of chitin-based larval cuticle"/>
    <property type="evidence" value="ECO:0007669"/>
    <property type="project" value="TreeGrafter"/>
</dbReference>
<dbReference type="PANTHER" id="PTHR10380:SF173">
    <property type="entry name" value="CUTICULAR PROTEIN 47EF, ISOFORM C-RELATED"/>
    <property type="match status" value="1"/>
</dbReference>